<dbReference type="EMBL" id="CABVIH010000040">
    <property type="protein sequence ID" value="VVP56865.1"/>
    <property type="molecule type" value="Genomic_DNA"/>
</dbReference>
<dbReference type="Proteomes" id="UP000375525">
    <property type="component" value="Unassembled WGS sequence"/>
</dbReference>
<name>A0A5E7Q573_PSEFL</name>
<gene>
    <name evidence="1" type="ORF">PS880_05761</name>
</gene>
<evidence type="ECO:0000313" key="1">
    <source>
        <dbReference type="EMBL" id="VVP56865.1"/>
    </source>
</evidence>
<proteinExistence type="predicted"/>
<reference evidence="1 2" key="1">
    <citation type="submission" date="2019-09" db="EMBL/GenBank/DDBJ databases">
        <authorList>
            <person name="Chandra G."/>
            <person name="Truman W A."/>
        </authorList>
    </citation>
    <scope>NUCLEOTIDE SEQUENCE [LARGE SCALE GENOMIC DNA]</scope>
    <source>
        <strain evidence="1">PS880</strain>
    </source>
</reference>
<dbReference type="RefSeq" id="WP_150782473.1">
    <property type="nucleotide sequence ID" value="NZ_CABVIH010000040.1"/>
</dbReference>
<dbReference type="OrthoDB" id="6896823at2"/>
<organism evidence="1 2">
    <name type="scientific">Pseudomonas fluorescens</name>
    <dbReference type="NCBI Taxonomy" id="294"/>
    <lineage>
        <taxon>Bacteria</taxon>
        <taxon>Pseudomonadati</taxon>
        <taxon>Pseudomonadota</taxon>
        <taxon>Gammaproteobacteria</taxon>
        <taxon>Pseudomonadales</taxon>
        <taxon>Pseudomonadaceae</taxon>
        <taxon>Pseudomonas</taxon>
    </lineage>
</organism>
<dbReference type="AlphaFoldDB" id="A0A5E7Q573"/>
<protein>
    <submittedName>
        <fullName evidence="1">Uncharacterized protein</fullName>
    </submittedName>
</protein>
<accession>A0A5E7Q573</accession>
<sequence length="117" mass="13472">MAEWSGAAGICSRECINKPPVGVNVCQLSELWMKDAIKEITEALDQQMELNFFMARKLIELSPPDERKHLKKELQTRLSTLRERTLKATVALDSLMGDHQPPRPSVRQRIKKWFSHS</sequence>
<evidence type="ECO:0000313" key="2">
    <source>
        <dbReference type="Proteomes" id="UP000375525"/>
    </source>
</evidence>